<evidence type="ECO:0000313" key="2">
    <source>
        <dbReference type="EMBL" id="MAA13387.1"/>
    </source>
</evidence>
<evidence type="ECO:0000256" key="1">
    <source>
        <dbReference type="SAM" id="Phobius"/>
    </source>
</evidence>
<keyword evidence="1" id="KW-0472">Membrane</keyword>
<keyword evidence="1" id="KW-1133">Transmembrane helix</keyword>
<accession>A0A224Y741</accession>
<dbReference type="EMBL" id="GFPF01002241">
    <property type="protein sequence ID" value="MAA13387.1"/>
    <property type="molecule type" value="Transcribed_RNA"/>
</dbReference>
<proteinExistence type="predicted"/>
<sequence>MPNRLLKKHNQVRSYRHSTHEWALLGKKIKIKKALVGDDVRFRYIVLIVSLLVYTRIISIFALFFFSSSLESDLYRKQIGMRTTESHPQHPLGATLPPASATPVAAMPFCTANAYIT</sequence>
<reference evidence="2" key="1">
    <citation type="journal article" date="2017" name="Parasit. Vectors">
        <title>Sialotranscriptomics of Rhipicephalus zambeziensis reveals intricate expression profiles of secretory proteins and suggests tight temporal transcriptional regulation during blood-feeding.</title>
        <authorList>
            <person name="de Castro M.H."/>
            <person name="de Klerk D."/>
            <person name="Pienaar R."/>
            <person name="Rees D.J.G."/>
            <person name="Mans B.J."/>
        </authorList>
    </citation>
    <scope>NUCLEOTIDE SEQUENCE</scope>
    <source>
        <tissue evidence="2">Salivary glands</tissue>
    </source>
</reference>
<name>A0A224Y741_9ACAR</name>
<feature type="transmembrane region" description="Helical" evidence="1">
    <location>
        <begin position="44"/>
        <end position="66"/>
    </location>
</feature>
<dbReference type="AlphaFoldDB" id="A0A224Y741"/>
<organism evidence="2">
    <name type="scientific">Rhipicephalus zambeziensis</name>
    <dbReference type="NCBI Taxonomy" id="60191"/>
    <lineage>
        <taxon>Eukaryota</taxon>
        <taxon>Metazoa</taxon>
        <taxon>Ecdysozoa</taxon>
        <taxon>Arthropoda</taxon>
        <taxon>Chelicerata</taxon>
        <taxon>Arachnida</taxon>
        <taxon>Acari</taxon>
        <taxon>Parasitiformes</taxon>
        <taxon>Ixodida</taxon>
        <taxon>Ixodoidea</taxon>
        <taxon>Ixodidae</taxon>
        <taxon>Rhipicephalinae</taxon>
        <taxon>Rhipicephalus</taxon>
        <taxon>Rhipicephalus</taxon>
    </lineage>
</organism>
<keyword evidence="1" id="KW-0812">Transmembrane</keyword>
<protein>
    <submittedName>
        <fullName evidence="2">Uncharacterized protein</fullName>
    </submittedName>
</protein>